<comment type="similarity">
    <text evidence="1">In the C-terminal section; belongs to the transposase 35 family.</text>
</comment>
<dbReference type="RefSeq" id="WP_142980666.1">
    <property type="nucleotide sequence ID" value="NZ_RKLU01000010.1"/>
</dbReference>
<evidence type="ECO:0000256" key="5">
    <source>
        <dbReference type="ARBA" id="ARBA00023172"/>
    </source>
</evidence>
<comment type="similarity">
    <text evidence="2">In the N-terminal section; belongs to the transposase 2 family.</text>
</comment>
<evidence type="ECO:0000256" key="2">
    <source>
        <dbReference type="ARBA" id="ARBA00011044"/>
    </source>
</evidence>
<sequence>MSDNDYHRRTAITRLAVSPTDESLLRETIEAWKRGCQVAVDKAWERCHSKSDVQQLAYDDVRENTHLGSQHAILACHQAAENIKSCISRRQDGKKASKPTYTSPTVTYDSRTMTIFPEKEQVSLTIHGDHARVRADLVLPDDEDGYQHQYLDRDEWEPTESTLHYRDGEWYLHLGFRKPKPDDEEATENGTVLGVDLGVTEIAVTSTARFFSAGELNHKRREFERVRGDLQECGTRSAHRTLETVSGREDEYVKHVLHSVANGIVEEALRYACDGIVFEELAGIRERLPDAAWHSEWAFNRLFEYVEYKAEAEGLFVDTTNPKNTSKRCAECGFIHDDNRPSRDTFECQQCGTRNHADYNAAKNVADVYLRREQQSSRGRGISQYALKSGTVTPNRGYTPYSHESEVESTDKPHLQRANPSGSAK</sequence>
<evidence type="ECO:0000313" key="10">
    <source>
        <dbReference type="Proteomes" id="UP000705823"/>
    </source>
</evidence>
<feature type="compositionally biased region" description="Basic and acidic residues" evidence="6">
    <location>
        <begin position="403"/>
        <end position="414"/>
    </location>
</feature>
<keyword evidence="5" id="KW-0233">DNA recombination</keyword>
<dbReference type="Pfam" id="PF07282">
    <property type="entry name" value="Cas12f1-like_TNB"/>
    <property type="match status" value="1"/>
</dbReference>
<evidence type="ECO:0000313" key="9">
    <source>
        <dbReference type="EMBL" id="TQQ78633.1"/>
    </source>
</evidence>
<evidence type="ECO:0000259" key="8">
    <source>
        <dbReference type="Pfam" id="PF07282"/>
    </source>
</evidence>
<dbReference type="PANTHER" id="PTHR30405">
    <property type="entry name" value="TRANSPOSASE"/>
    <property type="match status" value="1"/>
</dbReference>
<dbReference type="Pfam" id="PF01385">
    <property type="entry name" value="OrfB_IS605"/>
    <property type="match status" value="1"/>
</dbReference>
<keyword evidence="4" id="KW-0238">DNA-binding</keyword>
<evidence type="ECO:0000256" key="3">
    <source>
        <dbReference type="ARBA" id="ARBA00022578"/>
    </source>
</evidence>
<accession>A0A8J8P9Q8</accession>
<evidence type="ECO:0000259" key="7">
    <source>
        <dbReference type="Pfam" id="PF01385"/>
    </source>
</evidence>
<dbReference type="InterPro" id="IPR010095">
    <property type="entry name" value="Cas12f1-like_TNB"/>
</dbReference>
<dbReference type="GO" id="GO:0006310">
    <property type="term" value="P:DNA recombination"/>
    <property type="evidence" value="ECO:0007669"/>
    <property type="project" value="UniProtKB-KW"/>
</dbReference>
<dbReference type="InterPro" id="IPR051399">
    <property type="entry name" value="RNA-guided_DNA_endo/Transpos"/>
</dbReference>
<dbReference type="Proteomes" id="UP000705823">
    <property type="component" value="Unassembled WGS sequence"/>
</dbReference>
<keyword evidence="10" id="KW-1185">Reference proteome</keyword>
<keyword evidence="3" id="KW-0815">Transposition</keyword>
<evidence type="ECO:0000256" key="1">
    <source>
        <dbReference type="ARBA" id="ARBA00008761"/>
    </source>
</evidence>
<dbReference type="GO" id="GO:0032196">
    <property type="term" value="P:transposition"/>
    <property type="evidence" value="ECO:0007669"/>
    <property type="project" value="UniProtKB-KW"/>
</dbReference>
<reference evidence="9" key="1">
    <citation type="submission" date="2019-02" db="EMBL/GenBank/DDBJ databases">
        <title>Halonotius sp. a new haloarchaeum isolated from saline soil.</title>
        <authorList>
            <person name="Duran-Viseras A."/>
            <person name="Sanchez-Porro C."/>
            <person name="Ventosa A."/>
        </authorList>
    </citation>
    <scope>NUCLEOTIDE SEQUENCE</scope>
    <source>
        <strain evidence="9">F15B</strain>
    </source>
</reference>
<feature type="domain" description="Probable transposase IS891/IS1136/IS1341" evidence="7">
    <location>
        <begin position="181"/>
        <end position="282"/>
    </location>
</feature>
<dbReference type="AlphaFoldDB" id="A0A8J8P9Q8"/>
<gene>
    <name evidence="9" type="ORF">EGH24_13505</name>
</gene>
<protein>
    <submittedName>
        <fullName evidence="9">Transposase</fullName>
    </submittedName>
</protein>
<dbReference type="InterPro" id="IPR001959">
    <property type="entry name" value="Transposase"/>
</dbReference>
<dbReference type="OrthoDB" id="210698at2157"/>
<dbReference type="EMBL" id="RKLU01000010">
    <property type="protein sequence ID" value="TQQ78633.1"/>
    <property type="molecule type" value="Genomic_DNA"/>
</dbReference>
<comment type="caution">
    <text evidence="9">The sequence shown here is derived from an EMBL/GenBank/DDBJ whole genome shotgun (WGS) entry which is preliminary data.</text>
</comment>
<dbReference type="NCBIfam" id="TIGR01766">
    <property type="entry name" value="IS200/IS605 family accessory protein TnpB-like domain"/>
    <property type="match status" value="1"/>
</dbReference>
<dbReference type="PANTHER" id="PTHR30405:SF26">
    <property type="entry name" value="TRANSPOSASE, PROBABLY IS605-TNPB FAMILY"/>
    <property type="match status" value="1"/>
</dbReference>
<name>A0A8J8P9Q8_9EURY</name>
<feature type="domain" description="Cas12f1-like TNB" evidence="8">
    <location>
        <begin position="299"/>
        <end position="365"/>
    </location>
</feature>
<proteinExistence type="inferred from homology"/>
<evidence type="ECO:0000256" key="4">
    <source>
        <dbReference type="ARBA" id="ARBA00023125"/>
    </source>
</evidence>
<organism evidence="9 10">
    <name type="scientific">Halonotius terrestris</name>
    <dbReference type="NCBI Taxonomy" id="2487750"/>
    <lineage>
        <taxon>Archaea</taxon>
        <taxon>Methanobacteriati</taxon>
        <taxon>Methanobacteriota</taxon>
        <taxon>Stenosarchaea group</taxon>
        <taxon>Halobacteria</taxon>
        <taxon>Halobacteriales</taxon>
        <taxon>Haloferacaceae</taxon>
        <taxon>Halonotius</taxon>
    </lineage>
</organism>
<dbReference type="NCBIfam" id="NF040570">
    <property type="entry name" value="guided_TnpB"/>
    <property type="match status" value="1"/>
</dbReference>
<evidence type="ECO:0000256" key="6">
    <source>
        <dbReference type="SAM" id="MobiDB-lite"/>
    </source>
</evidence>
<feature type="region of interest" description="Disordered" evidence="6">
    <location>
        <begin position="380"/>
        <end position="425"/>
    </location>
</feature>
<dbReference type="GO" id="GO:0003677">
    <property type="term" value="F:DNA binding"/>
    <property type="evidence" value="ECO:0007669"/>
    <property type="project" value="UniProtKB-KW"/>
</dbReference>